<dbReference type="InterPro" id="IPR007146">
    <property type="entry name" value="Sas10/Utp3/C1D"/>
</dbReference>
<evidence type="ECO:0000256" key="1">
    <source>
        <dbReference type="ARBA" id="ARBA00004123"/>
    </source>
</evidence>
<evidence type="ECO:0000256" key="5">
    <source>
        <dbReference type="ARBA" id="ARBA00022884"/>
    </source>
</evidence>
<dbReference type="PANTHER" id="PTHR15341:SF3">
    <property type="entry name" value="NUCLEAR NUCLEIC ACID-BINDING PROTEIN C1D"/>
    <property type="match status" value="1"/>
</dbReference>
<evidence type="ECO:0000313" key="9">
    <source>
        <dbReference type="Proteomes" id="UP000515163"/>
    </source>
</evidence>
<dbReference type="OrthoDB" id="1421013at2759"/>
<dbReference type="GO" id="GO:0000178">
    <property type="term" value="C:exosome (RNase complex)"/>
    <property type="evidence" value="ECO:0007669"/>
    <property type="project" value="TreeGrafter"/>
</dbReference>
<keyword evidence="5 7" id="KW-0694">RNA-binding</keyword>
<dbReference type="FunCoup" id="A0A6P8HNL7">
    <property type="interactions" value="2011"/>
</dbReference>
<reference evidence="10" key="1">
    <citation type="submission" date="2025-08" db="UniProtKB">
        <authorList>
            <consortium name="RefSeq"/>
        </authorList>
    </citation>
    <scope>IDENTIFICATION</scope>
    <source>
        <tissue evidence="10">Tentacle</tissue>
    </source>
</reference>
<dbReference type="InParanoid" id="A0A6P8HNL7"/>
<dbReference type="GeneID" id="116294488"/>
<organism evidence="9 10">
    <name type="scientific">Actinia tenebrosa</name>
    <name type="common">Australian red waratah sea anemone</name>
    <dbReference type="NCBI Taxonomy" id="6105"/>
    <lineage>
        <taxon>Eukaryota</taxon>
        <taxon>Metazoa</taxon>
        <taxon>Cnidaria</taxon>
        <taxon>Anthozoa</taxon>
        <taxon>Hexacorallia</taxon>
        <taxon>Actiniaria</taxon>
        <taxon>Actiniidae</taxon>
        <taxon>Actinia</taxon>
    </lineage>
</organism>
<evidence type="ECO:0000313" key="10">
    <source>
        <dbReference type="RefSeq" id="XP_031557969.1"/>
    </source>
</evidence>
<proteinExistence type="inferred from homology"/>
<feature type="compositionally biased region" description="Basic and acidic residues" evidence="8">
    <location>
        <begin position="150"/>
        <end position="169"/>
    </location>
</feature>
<evidence type="ECO:0000256" key="6">
    <source>
        <dbReference type="ARBA" id="ARBA00023242"/>
    </source>
</evidence>
<keyword evidence="6 7" id="KW-0539">Nucleus</keyword>
<name>A0A6P8HNL7_ACTTE</name>
<gene>
    <name evidence="10" type="primary">LOC116294488</name>
</gene>
<dbReference type="GO" id="GO:0005730">
    <property type="term" value="C:nucleolus"/>
    <property type="evidence" value="ECO:0007669"/>
    <property type="project" value="UniProtKB-SubCell"/>
</dbReference>
<evidence type="ECO:0000256" key="7">
    <source>
        <dbReference type="RuleBase" id="RU368003"/>
    </source>
</evidence>
<comment type="subcellular location">
    <subcellularLocation>
        <location evidence="7">Cytoplasm</location>
    </subcellularLocation>
    <subcellularLocation>
        <location evidence="7">Nucleus</location>
        <location evidence="7">Nucleolus</location>
    </subcellularLocation>
    <subcellularLocation>
        <location evidence="1 7">Nucleus</location>
    </subcellularLocation>
</comment>
<dbReference type="Proteomes" id="UP000515163">
    <property type="component" value="Unplaced"/>
</dbReference>
<accession>A0A6P8HNL7</accession>
<keyword evidence="7" id="KW-0238">DNA-binding</keyword>
<dbReference type="Pfam" id="PF04000">
    <property type="entry name" value="Sas10_Utp3"/>
    <property type="match status" value="1"/>
</dbReference>
<feature type="compositionally biased region" description="Basic and acidic residues" evidence="8">
    <location>
        <begin position="127"/>
        <end position="138"/>
    </location>
</feature>
<dbReference type="PANTHER" id="PTHR15341">
    <property type="entry name" value="SUN-COR STEROID HORMONE RECEPTOR CO-REPRESSOR"/>
    <property type="match status" value="1"/>
</dbReference>
<evidence type="ECO:0000256" key="2">
    <source>
        <dbReference type="ARBA" id="ARBA00009154"/>
    </source>
</evidence>
<evidence type="ECO:0000256" key="4">
    <source>
        <dbReference type="ARBA" id="ARBA00022552"/>
    </source>
</evidence>
<evidence type="ECO:0000256" key="3">
    <source>
        <dbReference type="ARBA" id="ARBA00015212"/>
    </source>
</evidence>
<keyword evidence="7" id="KW-0963">Cytoplasm</keyword>
<comment type="subunit">
    <text evidence="7">Monomer and homodimer.</text>
</comment>
<comment type="function">
    <text evidence="7">Plays a role in the recruitment of the exosome to pre-rRNA to mediate the 3'-5' end processing of the 5.8S rRNA.</text>
</comment>
<dbReference type="InterPro" id="IPR011082">
    <property type="entry name" value="Exosome-assoc_fac/DNA_repair"/>
</dbReference>
<dbReference type="RefSeq" id="XP_031557969.1">
    <property type="nucleotide sequence ID" value="XM_031702109.1"/>
</dbReference>
<feature type="region of interest" description="Disordered" evidence="8">
    <location>
        <begin position="121"/>
        <end position="176"/>
    </location>
</feature>
<dbReference type="GO" id="GO:0000460">
    <property type="term" value="P:maturation of 5.8S rRNA"/>
    <property type="evidence" value="ECO:0007669"/>
    <property type="project" value="TreeGrafter"/>
</dbReference>
<dbReference type="KEGG" id="aten:116294488"/>
<dbReference type="GO" id="GO:0010468">
    <property type="term" value="P:regulation of gene expression"/>
    <property type="evidence" value="ECO:0007669"/>
    <property type="project" value="TreeGrafter"/>
</dbReference>
<evidence type="ECO:0000256" key="8">
    <source>
        <dbReference type="SAM" id="MobiDB-lite"/>
    </source>
</evidence>
<protein>
    <recommendedName>
        <fullName evidence="3 7">Nuclear nucleic acid-binding protein C1D</fullName>
    </recommendedName>
</protein>
<keyword evidence="4 7" id="KW-0698">rRNA processing</keyword>
<sequence>MANVEAEPDLPEEVTDALESFHEALGKVDDTFKPLLETSIEDIKEKLEPLECAKLDLVLAYAINSMFWMYLITQGINPKEHPVRQELDRIKKYMGKVKEATEKKQASMRIDQGAAKRFVKSALWQPNKEDNTEVKDQTNEEENSTVEAETTSKGEKRKSVEKLSKTTPEKKKKRKK</sequence>
<comment type="similarity">
    <text evidence="2 7">Belongs to the C1D family.</text>
</comment>
<keyword evidence="9" id="KW-1185">Reference proteome</keyword>
<dbReference type="GO" id="GO:0005737">
    <property type="term" value="C:cytoplasm"/>
    <property type="evidence" value="ECO:0007669"/>
    <property type="project" value="UniProtKB-SubCell"/>
</dbReference>
<dbReference type="AlphaFoldDB" id="A0A6P8HNL7"/>
<dbReference type="GO" id="GO:0003677">
    <property type="term" value="F:DNA binding"/>
    <property type="evidence" value="ECO:0007669"/>
    <property type="project" value="UniProtKB-KW"/>
</dbReference>
<dbReference type="GO" id="GO:0003723">
    <property type="term" value="F:RNA binding"/>
    <property type="evidence" value="ECO:0007669"/>
    <property type="project" value="UniProtKB-UniRule"/>
</dbReference>